<dbReference type="EMBL" id="CAJNOJ010000159">
    <property type="protein sequence ID" value="CAF1218884.1"/>
    <property type="molecule type" value="Genomic_DNA"/>
</dbReference>
<name>A0A814XN46_ADIRI</name>
<feature type="region of interest" description="Disordered" evidence="1">
    <location>
        <begin position="1"/>
        <end position="37"/>
    </location>
</feature>
<evidence type="ECO:0000313" key="2">
    <source>
        <dbReference type="EMBL" id="CAF1218884.1"/>
    </source>
</evidence>
<organism evidence="2 3">
    <name type="scientific">Adineta ricciae</name>
    <name type="common">Rotifer</name>
    <dbReference type="NCBI Taxonomy" id="249248"/>
    <lineage>
        <taxon>Eukaryota</taxon>
        <taxon>Metazoa</taxon>
        <taxon>Spiralia</taxon>
        <taxon>Gnathifera</taxon>
        <taxon>Rotifera</taxon>
        <taxon>Eurotatoria</taxon>
        <taxon>Bdelloidea</taxon>
        <taxon>Adinetida</taxon>
        <taxon>Adinetidae</taxon>
        <taxon>Adineta</taxon>
    </lineage>
</organism>
<dbReference type="Proteomes" id="UP000663852">
    <property type="component" value="Unassembled WGS sequence"/>
</dbReference>
<protein>
    <submittedName>
        <fullName evidence="2">Uncharacterized protein</fullName>
    </submittedName>
</protein>
<gene>
    <name evidence="2" type="ORF">EDS130_LOCUS26305</name>
</gene>
<evidence type="ECO:0000256" key="1">
    <source>
        <dbReference type="SAM" id="MobiDB-lite"/>
    </source>
</evidence>
<dbReference type="OrthoDB" id="9979937at2759"/>
<comment type="caution">
    <text evidence="2">The sequence shown here is derived from an EMBL/GenBank/DDBJ whole genome shotgun (WGS) entry which is preliminary data.</text>
</comment>
<dbReference type="AlphaFoldDB" id="A0A814XN46"/>
<feature type="compositionally biased region" description="Polar residues" evidence="1">
    <location>
        <begin position="1"/>
        <end position="10"/>
    </location>
</feature>
<evidence type="ECO:0000313" key="3">
    <source>
        <dbReference type="Proteomes" id="UP000663852"/>
    </source>
</evidence>
<sequence>MINHYQSIEVTENIMSESSTSNSNKEEPSSSSANQTGQFARSRWSHVLALADQLRHNTELHKNEQLRKYAFDLPAKENSQTSPVPHANDFKAFENELLFAKTGNFNLDNLSEKFIELKRTFNHMLELNKNNVEQVRLATSITKTALLMILRAIESIIEVASKCVWKFPNLNSLISYIRSRQTELPIDGRLLVDWYNASHILDLLINDPDWLVQPRKAYWAMQVCDETLMWTRGVFNENFRTKSSQRPVFDREDSVCVPDVKQNDMNEL</sequence>
<reference evidence="2" key="1">
    <citation type="submission" date="2021-02" db="EMBL/GenBank/DDBJ databases">
        <authorList>
            <person name="Nowell W R."/>
        </authorList>
    </citation>
    <scope>NUCLEOTIDE SEQUENCE</scope>
</reference>
<proteinExistence type="predicted"/>
<feature type="compositionally biased region" description="Low complexity" evidence="1">
    <location>
        <begin position="12"/>
        <end position="34"/>
    </location>
</feature>
<accession>A0A814XN46</accession>